<keyword evidence="2" id="KW-1133">Transmembrane helix</keyword>
<evidence type="ECO:0000313" key="4">
    <source>
        <dbReference type="Proteomes" id="UP001151234"/>
    </source>
</evidence>
<dbReference type="EMBL" id="JAPJZI010000001">
    <property type="protein sequence ID" value="MDA5400386.1"/>
    <property type="molecule type" value="Genomic_DNA"/>
</dbReference>
<name>A0A9X3UL57_9HYPH</name>
<dbReference type="RefSeq" id="WP_267991895.1">
    <property type="nucleotide sequence ID" value="NZ_JAPJZI010000001.1"/>
</dbReference>
<keyword evidence="4" id="KW-1185">Reference proteome</keyword>
<sequence>MKTFETAIRKALQSVDGGNPKLRERVYQSAREALTNSQAKQGTWGSDAASDQNRRLEELIEGIEAQYVAAEAPSPVRREPRPERRSAGIDAERVAPPPDPQAGQPRQPRQRRQEPVRKSKPRQPSKDVLRAERIEPGDIPAPVAEKREPRRRKKRAKVDADLLGAEPASPKRGAKTKRRRPVFSIILVISLLIAFVGIGILWSVYSGIFISQQERDTSVPNPPAKIEGGDFAGNPPTDGTFSGDWTQIFTPQNPEGVQRRGNARAALAETGAGPALQIVSPDGGGDSEVLFQLPASVMQSLAGRKSLVAITLRSSTDTPTQIYVKCQLAANNDCGRHRFDVTYEVGDVVFGIDLSKVPSTGDAGYLALNSDITGAGNGVDIFAIRIQPQN</sequence>
<feature type="compositionally biased region" description="Basic and acidic residues" evidence="1">
    <location>
        <begin position="124"/>
        <end position="136"/>
    </location>
</feature>
<gene>
    <name evidence="3" type="ORF">OQ273_17550</name>
</gene>
<keyword evidence="2" id="KW-0472">Membrane</keyword>
<feature type="region of interest" description="Disordered" evidence="1">
    <location>
        <begin position="67"/>
        <end position="177"/>
    </location>
</feature>
<keyword evidence="2" id="KW-0812">Transmembrane</keyword>
<dbReference type="AlphaFoldDB" id="A0A9X3UL57"/>
<evidence type="ECO:0000313" key="3">
    <source>
        <dbReference type="EMBL" id="MDA5400386.1"/>
    </source>
</evidence>
<feature type="compositionally biased region" description="Basic and acidic residues" evidence="1">
    <location>
        <begin position="76"/>
        <end position="93"/>
    </location>
</feature>
<feature type="region of interest" description="Disordered" evidence="1">
    <location>
        <begin position="32"/>
        <end position="51"/>
    </location>
</feature>
<protein>
    <submittedName>
        <fullName evidence="3">Uncharacterized protein</fullName>
    </submittedName>
</protein>
<feature type="transmembrane region" description="Helical" evidence="2">
    <location>
        <begin position="182"/>
        <end position="205"/>
    </location>
</feature>
<evidence type="ECO:0000256" key="1">
    <source>
        <dbReference type="SAM" id="MobiDB-lite"/>
    </source>
</evidence>
<organism evidence="3 4">
    <name type="scientific">Hoeflea prorocentri</name>
    <dbReference type="NCBI Taxonomy" id="1922333"/>
    <lineage>
        <taxon>Bacteria</taxon>
        <taxon>Pseudomonadati</taxon>
        <taxon>Pseudomonadota</taxon>
        <taxon>Alphaproteobacteria</taxon>
        <taxon>Hyphomicrobiales</taxon>
        <taxon>Rhizobiaceae</taxon>
        <taxon>Hoeflea</taxon>
    </lineage>
</organism>
<comment type="caution">
    <text evidence="3">The sequence shown here is derived from an EMBL/GenBank/DDBJ whole genome shotgun (WGS) entry which is preliminary data.</text>
</comment>
<feature type="compositionally biased region" description="Polar residues" evidence="1">
    <location>
        <begin position="34"/>
        <end position="44"/>
    </location>
</feature>
<dbReference type="Proteomes" id="UP001151234">
    <property type="component" value="Unassembled WGS sequence"/>
</dbReference>
<reference evidence="3" key="1">
    <citation type="submission" date="2022-11" db="EMBL/GenBank/DDBJ databases">
        <title>Draft genome sequence of Hoeflea poritis E7-10 and Hoeflea prorocentri PM5-8, separated from scleractinian coral Porites lutea and marine dinoflagellate.</title>
        <authorList>
            <person name="Zhang G."/>
            <person name="Wei Q."/>
            <person name="Cai L."/>
        </authorList>
    </citation>
    <scope>NUCLEOTIDE SEQUENCE</scope>
    <source>
        <strain evidence="3">PM5-8</strain>
    </source>
</reference>
<evidence type="ECO:0000256" key="2">
    <source>
        <dbReference type="SAM" id="Phobius"/>
    </source>
</evidence>
<proteinExistence type="predicted"/>
<accession>A0A9X3UL57</accession>